<dbReference type="GO" id="GO:0005886">
    <property type="term" value="C:plasma membrane"/>
    <property type="evidence" value="ECO:0007669"/>
    <property type="project" value="UniProtKB-SubCell"/>
</dbReference>
<evidence type="ECO:0000256" key="6">
    <source>
        <dbReference type="ARBA" id="ARBA00023136"/>
    </source>
</evidence>
<feature type="transmembrane region" description="Helical" evidence="7">
    <location>
        <begin position="121"/>
        <end position="138"/>
    </location>
</feature>
<dbReference type="AlphaFoldDB" id="A0A7K4NQM7"/>
<keyword evidence="5 7" id="KW-1133">Transmembrane helix</keyword>
<dbReference type="EMBL" id="JACASX010000006">
    <property type="protein sequence ID" value="NWK05319.1"/>
    <property type="molecule type" value="Genomic_DNA"/>
</dbReference>
<comment type="subcellular location">
    <subcellularLocation>
        <location evidence="1">Cell membrane</location>
        <topology evidence="1">Multi-pass membrane protein</topology>
    </subcellularLocation>
</comment>
<dbReference type="InterPro" id="IPR022791">
    <property type="entry name" value="L-PG_synthase/AglD"/>
</dbReference>
<evidence type="ECO:0000313" key="8">
    <source>
        <dbReference type="EMBL" id="NWK05319.1"/>
    </source>
</evidence>
<sequence>MKLNKKIFVFLIISIIVYASFLILSDFNKLADKITDFKIEYLPLILILVPLGWLALYARWVFLLRNLNYILPHKQNFKIFLSGFALGVTPGKVGELLKCQLLKDSFDVPKRITAPVILIERFYNAIGIVIISIFGIWFFDFSGIVILIIACILVIIFILLRSKKLFSSLIQKTSKIKFISKFSNSFSDSYDVINLSIKPKIFIVSSLFSASYWILESISVYYIFESFGINFIEFYQVIITYATSIILGVASFIPAGIGVFEGTLIGLLSIQGLTISSAISLTIFVRVFTLWYSVLVGFFALKFSGALSLNSD</sequence>
<evidence type="ECO:0000313" key="9">
    <source>
        <dbReference type="Proteomes" id="UP000526196"/>
    </source>
</evidence>
<feature type="transmembrane region" description="Helical" evidence="7">
    <location>
        <begin position="144"/>
        <end position="162"/>
    </location>
</feature>
<proteinExistence type="inferred from homology"/>
<feature type="transmembrane region" description="Helical" evidence="7">
    <location>
        <begin position="7"/>
        <end position="24"/>
    </location>
</feature>
<dbReference type="Proteomes" id="UP000526196">
    <property type="component" value="Unassembled WGS sequence"/>
</dbReference>
<keyword evidence="4 7" id="KW-0812">Transmembrane</keyword>
<feature type="transmembrane region" description="Helical" evidence="7">
    <location>
        <begin position="236"/>
        <end position="257"/>
    </location>
</feature>
<feature type="transmembrane region" description="Helical" evidence="7">
    <location>
        <begin position="201"/>
        <end position="224"/>
    </location>
</feature>
<evidence type="ECO:0000256" key="5">
    <source>
        <dbReference type="ARBA" id="ARBA00022989"/>
    </source>
</evidence>
<reference evidence="8 9" key="1">
    <citation type="journal article" date="2019" name="Environ. Microbiol.">
        <title>Genomics insights into ecotype formation of ammonia-oxidizing archaea in the deep ocean.</title>
        <authorList>
            <person name="Wang Y."/>
            <person name="Huang J.M."/>
            <person name="Cui G.J."/>
            <person name="Nunoura T."/>
            <person name="Takaki Y."/>
            <person name="Li W.L."/>
            <person name="Li J."/>
            <person name="Gao Z.M."/>
            <person name="Takai K."/>
            <person name="Zhang A.Q."/>
            <person name="Stepanauskas R."/>
        </authorList>
    </citation>
    <scope>NUCLEOTIDE SEQUENCE [LARGE SCALE GENOMIC DNA]</scope>
    <source>
        <strain evidence="8 9">F20</strain>
    </source>
</reference>
<keyword evidence="6 7" id="KW-0472">Membrane</keyword>
<dbReference type="NCBIfam" id="TIGR00374">
    <property type="entry name" value="flippase-like domain"/>
    <property type="match status" value="1"/>
</dbReference>
<evidence type="ECO:0000256" key="4">
    <source>
        <dbReference type="ARBA" id="ARBA00022692"/>
    </source>
</evidence>
<protein>
    <submittedName>
        <fullName evidence="8">Flippase-like domain-containing protein</fullName>
    </submittedName>
</protein>
<evidence type="ECO:0000256" key="7">
    <source>
        <dbReference type="SAM" id="Phobius"/>
    </source>
</evidence>
<evidence type="ECO:0000256" key="3">
    <source>
        <dbReference type="ARBA" id="ARBA00022475"/>
    </source>
</evidence>
<gene>
    <name evidence="8" type="ORF">HX833_04425</name>
</gene>
<organism evidence="8 9">
    <name type="scientific">Marine Group I thaumarchaeote</name>
    <dbReference type="NCBI Taxonomy" id="2511932"/>
    <lineage>
        <taxon>Archaea</taxon>
        <taxon>Nitrososphaerota</taxon>
        <taxon>Marine Group I</taxon>
    </lineage>
</organism>
<comment type="similarity">
    <text evidence="2">Belongs to the UPF0104 family.</text>
</comment>
<evidence type="ECO:0000256" key="2">
    <source>
        <dbReference type="ARBA" id="ARBA00011061"/>
    </source>
</evidence>
<evidence type="ECO:0000256" key="1">
    <source>
        <dbReference type="ARBA" id="ARBA00004651"/>
    </source>
</evidence>
<dbReference type="PANTHER" id="PTHR39087:SF2">
    <property type="entry name" value="UPF0104 MEMBRANE PROTEIN MJ1595"/>
    <property type="match status" value="1"/>
</dbReference>
<dbReference type="PANTHER" id="PTHR39087">
    <property type="entry name" value="UPF0104 MEMBRANE PROTEIN MJ1595"/>
    <property type="match status" value="1"/>
</dbReference>
<comment type="caution">
    <text evidence="8">The sequence shown here is derived from an EMBL/GenBank/DDBJ whole genome shotgun (WGS) entry which is preliminary data.</text>
</comment>
<keyword evidence="3" id="KW-1003">Cell membrane</keyword>
<name>A0A7K4NQM7_9ARCH</name>
<feature type="transmembrane region" description="Helical" evidence="7">
    <location>
        <begin position="264"/>
        <end position="284"/>
    </location>
</feature>
<dbReference type="Pfam" id="PF03706">
    <property type="entry name" value="LPG_synthase_TM"/>
    <property type="match status" value="1"/>
</dbReference>
<feature type="transmembrane region" description="Helical" evidence="7">
    <location>
        <begin position="44"/>
        <end position="64"/>
    </location>
</feature>
<accession>A0A7K4NQM7</accession>